<feature type="zinc finger region" description="C3H1-type" evidence="2">
    <location>
        <begin position="444"/>
        <end position="472"/>
    </location>
</feature>
<feature type="region of interest" description="Disordered" evidence="3">
    <location>
        <begin position="592"/>
        <end position="697"/>
    </location>
</feature>
<accession>A0A9N9QDK2</accession>
<dbReference type="SUPFAM" id="SSF54160">
    <property type="entry name" value="Chromo domain-like"/>
    <property type="match status" value="1"/>
</dbReference>
<feature type="compositionally biased region" description="Polar residues" evidence="3">
    <location>
        <begin position="623"/>
        <end position="646"/>
    </location>
</feature>
<reference evidence="6" key="1">
    <citation type="submission" date="2021-07" db="EMBL/GenBank/DDBJ databases">
        <authorList>
            <person name="Durling M."/>
        </authorList>
    </citation>
    <scope>NUCLEOTIDE SEQUENCE</scope>
</reference>
<gene>
    <name evidence="6" type="ORF">HYALB_00004648</name>
</gene>
<evidence type="ECO:0000256" key="3">
    <source>
        <dbReference type="SAM" id="MobiDB-lite"/>
    </source>
</evidence>
<dbReference type="SMART" id="SM00356">
    <property type="entry name" value="ZnF_C3H1"/>
    <property type="match status" value="4"/>
</dbReference>
<feature type="domain" description="C3H1-type" evidence="5">
    <location>
        <begin position="482"/>
        <end position="510"/>
    </location>
</feature>
<feature type="domain" description="C3H1-type" evidence="5">
    <location>
        <begin position="444"/>
        <end position="472"/>
    </location>
</feature>
<dbReference type="Gene3D" id="4.10.1000.10">
    <property type="entry name" value="Zinc finger, CCCH-type"/>
    <property type="match status" value="2"/>
</dbReference>
<feature type="compositionally biased region" description="Low complexity" evidence="3">
    <location>
        <begin position="130"/>
        <end position="139"/>
    </location>
</feature>
<organism evidence="6 7">
    <name type="scientific">Hymenoscyphus albidus</name>
    <dbReference type="NCBI Taxonomy" id="595503"/>
    <lineage>
        <taxon>Eukaryota</taxon>
        <taxon>Fungi</taxon>
        <taxon>Dikarya</taxon>
        <taxon>Ascomycota</taxon>
        <taxon>Pezizomycotina</taxon>
        <taxon>Leotiomycetes</taxon>
        <taxon>Helotiales</taxon>
        <taxon>Helotiaceae</taxon>
        <taxon>Hymenoscyphus</taxon>
    </lineage>
</organism>
<feature type="region of interest" description="Disordered" evidence="3">
    <location>
        <begin position="1"/>
        <end position="20"/>
    </location>
</feature>
<keyword evidence="7" id="KW-1185">Reference proteome</keyword>
<evidence type="ECO:0008006" key="8">
    <source>
        <dbReference type="Google" id="ProtNLM"/>
    </source>
</evidence>
<dbReference type="InterPro" id="IPR023780">
    <property type="entry name" value="Chromo_domain"/>
</dbReference>
<feature type="zinc finger region" description="C3H1-type" evidence="2">
    <location>
        <begin position="537"/>
        <end position="566"/>
    </location>
</feature>
<dbReference type="GO" id="GO:0008270">
    <property type="term" value="F:zinc ion binding"/>
    <property type="evidence" value="ECO:0007669"/>
    <property type="project" value="UniProtKB-KW"/>
</dbReference>
<feature type="zinc finger region" description="C3H1-type" evidence="2">
    <location>
        <begin position="482"/>
        <end position="510"/>
    </location>
</feature>
<keyword evidence="2" id="KW-0862">Zinc</keyword>
<feature type="compositionally biased region" description="Polar residues" evidence="3">
    <location>
        <begin position="178"/>
        <end position="202"/>
    </location>
</feature>
<dbReference type="PROSITE" id="PS50013">
    <property type="entry name" value="CHROMO_2"/>
    <property type="match status" value="1"/>
</dbReference>
<feature type="compositionally biased region" description="Basic and acidic residues" evidence="3">
    <location>
        <begin position="283"/>
        <end position="298"/>
    </location>
</feature>
<dbReference type="InterPro" id="IPR000953">
    <property type="entry name" value="Chromo/chromo_shadow_dom"/>
</dbReference>
<protein>
    <recommendedName>
        <fullName evidence="8">Chromo domain-containing protein</fullName>
    </recommendedName>
</protein>
<feature type="domain" description="Chromo" evidence="4">
    <location>
        <begin position="37"/>
        <end position="95"/>
    </location>
</feature>
<dbReference type="EMBL" id="CAJVRM010000731">
    <property type="protein sequence ID" value="CAG8983626.1"/>
    <property type="molecule type" value="Genomic_DNA"/>
</dbReference>
<evidence type="ECO:0000259" key="5">
    <source>
        <dbReference type="PROSITE" id="PS50103"/>
    </source>
</evidence>
<feature type="compositionally biased region" description="Polar residues" evidence="3">
    <location>
        <begin position="209"/>
        <end position="228"/>
    </location>
</feature>
<evidence type="ECO:0000259" key="4">
    <source>
        <dbReference type="PROSITE" id="PS50013"/>
    </source>
</evidence>
<dbReference type="SMART" id="SM00298">
    <property type="entry name" value="CHROMO"/>
    <property type="match status" value="1"/>
</dbReference>
<evidence type="ECO:0000256" key="2">
    <source>
        <dbReference type="PROSITE-ProRule" id="PRU00723"/>
    </source>
</evidence>
<dbReference type="Pfam" id="PF00385">
    <property type="entry name" value="Chromo"/>
    <property type="match status" value="1"/>
</dbReference>
<feature type="compositionally biased region" description="Polar residues" evidence="3">
    <location>
        <begin position="243"/>
        <end position="262"/>
    </location>
</feature>
<keyword evidence="2" id="KW-0479">Metal-binding</keyword>
<name>A0A9N9QDK2_9HELO</name>
<feature type="region of interest" description="Disordered" evidence="3">
    <location>
        <begin position="112"/>
        <end position="306"/>
    </location>
</feature>
<dbReference type="CDD" id="cd18966">
    <property type="entry name" value="chromodomain"/>
    <property type="match status" value="1"/>
</dbReference>
<feature type="compositionally biased region" description="Acidic residues" evidence="3">
    <location>
        <begin position="140"/>
        <end position="154"/>
    </location>
</feature>
<dbReference type="InterPro" id="IPR016197">
    <property type="entry name" value="Chromo-like_dom_sf"/>
</dbReference>
<evidence type="ECO:0000313" key="7">
    <source>
        <dbReference type="Proteomes" id="UP000701801"/>
    </source>
</evidence>
<evidence type="ECO:0000313" key="6">
    <source>
        <dbReference type="EMBL" id="CAG8983626.1"/>
    </source>
</evidence>
<dbReference type="PROSITE" id="PS50103">
    <property type="entry name" value="ZF_C3H1"/>
    <property type="match status" value="3"/>
</dbReference>
<dbReference type="Proteomes" id="UP000701801">
    <property type="component" value="Unassembled WGS sequence"/>
</dbReference>
<comment type="caution">
    <text evidence="6">The sequence shown here is derived from an EMBL/GenBank/DDBJ whole genome shotgun (WGS) entry which is preliminary data.</text>
</comment>
<feature type="domain" description="C3H1-type" evidence="5">
    <location>
        <begin position="537"/>
        <end position="566"/>
    </location>
</feature>
<evidence type="ECO:0000256" key="1">
    <source>
        <dbReference type="ARBA" id="ARBA00011353"/>
    </source>
</evidence>
<comment type="subunit">
    <text evidence="1">Component of the NuA4 histone acetyltransferase complex.</text>
</comment>
<dbReference type="OrthoDB" id="436852at2759"/>
<keyword evidence="2" id="KW-0863">Zinc-finger</keyword>
<proteinExistence type="predicted"/>
<dbReference type="InterPro" id="IPR000571">
    <property type="entry name" value="Znf_CCCH"/>
</dbReference>
<sequence length="1359" mass="152160">MFRKSVHPPPKAAAPPEDDNISLTSTQESVHSDGHQFVVDRILAQKIENKNRMYLILWEDYPLHRATWEPRGNIVDHRIFDEWTKRRAKELRGDEQPFDVAAFEAQLDRLDREKEARRSRRKLKKKRLGLAKQAGSSQAQDEDSSDSSSDEALEHDEVTDYKGTSRPPANPHRPKLPSGSNKTSVLQNTQNPSTKTIPSSKSALPDKAASSSKPLLLNQSSTSTSDSDAPQAVKRRKADDKISNLQSKSGSSNMQSKPSTSREMGAVRGKSAYPNVFARRSPPRKDGRRGTLAEKAADPSKGQSHFKNLHLVNKAKLSAKDRVEATAPDVSVVGGLFKPGEGGPQFDPLKVPRRSSEAFSQTRAFENVGASMLDRPASSVASTVLDRNFSRSETTCYYWHAGNGASGACRRYFMCDFMHEYRPGHPIAPKPGFLYEETPPQVQKPAELRCFFYVKKGDCKFGDSCSKLHSDDESIPVAPNPNRKNEPCKYWLAGNCRYSKDECVFHHEDTEDNRAPIRADFERDAHVPEVQSSTPVARRVKICPHFSTGKGFCRYGLACKFRHERPEEPTPKSGSLEKSVSFAADEQLELFEEPQSIINDETEQPRRAQDKSAMPPPPAFTLIASNPPTIGDGSEQSGRAQDQSSMLPPPAFNSIASKPPTVGHVSEQSDRAQDQSSMLPPPAADSTTSKPQRKKISISDYTRQKALSNLGARAKKFIFGSDSSFFLVMDIGDLGDKAKESCGLFLAPLTDITLDQEVMGKDLAGVMFLIGQALDGYLVPRDNNDEAATIIDKVVKYCLLHCCGLLYSSQGFYIIVFPARSADWGFLSLDQCPNDVQLRYIVFKTESNIGACLEIPATKSTISQTATPQSDALNNNTPTNHQNNLGDLVHKIYVDEIAPRNHSEVAFFFIFPTSAATVANFVAECLRRSHSNCKFYSGGYREWKSFLIADTFTHGSIIMHDDLACHVDHIPHVQKTLASHLFRKPGEKKKQYSWWSITDGHQAGGDISLLPDTHARPEEERGPLESVNIFPFGAAILLTQSFLIAEPKRVYDILKWFFGKVENGRHIEGQMAKDYWKIVVPQGIVQYMYDLACAKDVESTRYLEENQHKPSREADAEKMGLGYATCALRFEIYSYLADLKHLGVIENPDNIWPHYCPTVGEVENETISPFIFPPLWIHTHDEIDLVHWFACWSSTRIDSYRKIVVIGTNSMSRHKLQRLVKVPIGTEIPEEPAYRDGSLQTEFVPPLEIQALQLPQTPPSAQSTSGGGLDVDSQIVELLNEEKNKASPTSAGPKDGKVEFPFVQYPDEPVMEWKEKKYEHTTSWFRRFRALPERNGVLFEAMWVDAWEKIFPYIGVPRR</sequence>
<dbReference type="GO" id="GO:0006338">
    <property type="term" value="P:chromatin remodeling"/>
    <property type="evidence" value="ECO:0007669"/>
    <property type="project" value="UniProtKB-ARBA"/>
</dbReference>
<dbReference type="Gene3D" id="2.40.50.40">
    <property type="match status" value="1"/>
</dbReference>
<feature type="compositionally biased region" description="Basic residues" evidence="3">
    <location>
        <begin position="117"/>
        <end position="129"/>
    </location>
</feature>